<protein>
    <submittedName>
        <fullName evidence="1">Uncharacterized protein</fullName>
    </submittedName>
</protein>
<sequence length="38" mass="4086">MKGKIHSLLTELEKSAWCSQNRLSESISSSGAILILPG</sequence>
<accession>M6W0R3</accession>
<evidence type="ECO:0000313" key="1">
    <source>
        <dbReference type="EMBL" id="EMO60981.1"/>
    </source>
</evidence>
<proteinExistence type="predicted"/>
<organism evidence="1 2">
    <name type="scientific">Leptospira borgpetersenii serovar Pomona str. 200901868</name>
    <dbReference type="NCBI Taxonomy" id="1192866"/>
    <lineage>
        <taxon>Bacteria</taxon>
        <taxon>Pseudomonadati</taxon>
        <taxon>Spirochaetota</taxon>
        <taxon>Spirochaetia</taxon>
        <taxon>Leptospirales</taxon>
        <taxon>Leptospiraceae</taxon>
        <taxon>Leptospira</taxon>
    </lineage>
</organism>
<dbReference type="AlphaFoldDB" id="M6W0R3"/>
<comment type="caution">
    <text evidence="1">The sequence shown here is derived from an EMBL/GenBank/DDBJ whole genome shotgun (WGS) entry which is preliminary data.</text>
</comment>
<evidence type="ECO:0000313" key="2">
    <source>
        <dbReference type="Proteomes" id="UP000012159"/>
    </source>
</evidence>
<dbReference type="EMBL" id="AKWF02000110">
    <property type="protein sequence ID" value="EMO60981.1"/>
    <property type="molecule type" value="Genomic_DNA"/>
</dbReference>
<dbReference type="STRING" id="1192866.LEP1GSC133_4054"/>
<dbReference type="Proteomes" id="UP000012159">
    <property type="component" value="Unassembled WGS sequence"/>
</dbReference>
<reference evidence="1 2" key="1">
    <citation type="submission" date="2013-01" db="EMBL/GenBank/DDBJ databases">
        <authorList>
            <person name="Harkins D.M."/>
            <person name="Durkin A.S."/>
            <person name="Brinkac L.M."/>
            <person name="Haft D.H."/>
            <person name="Selengut J.D."/>
            <person name="Sanka R."/>
            <person name="DePew J."/>
            <person name="Purushe J."/>
            <person name="Picardeau M."/>
            <person name="Werts C."/>
            <person name="Goarant C."/>
            <person name="Vinetz J.M."/>
            <person name="Sutton G.G."/>
            <person name="Nierman W.C."/>
            <person name="Fouts D.E."/>
        </authorList>
    </citation>
    <scope>NUCLEOTIDE SEQUENCE [LARGE SCALE GENOMIC DNA]</scope>
    <source>
        <strain evidence="1 2">200901868</strain>
    </source>
</reference>
<gene>
    <name evidence="1" type="ORF">LEP1GSC133_4054</name>
</gene>
<name>M6W0R3_LEPBO</name>